<dbReference type="PANTHER" id="PTHR43798:SF33">
    <property type="entry name" value="HYDROLASE, PUTATIVE (AFU_ORTHOLOGUE AFUA_2G14860)-RELATED"/>
    <property type="match status" value="1"/>
</dbReference>
<protein>
    <submittedName>
        <fullName evidence="4">Alpha/beta fold hydrolase</fullName>
    </submittedName>
</protein>
<dbReference type="SUPFAM" id="SSF53474">
    <property type="entry name" value="alpha/beta-Hydrolases"/>
    <property type="match status" value="1"/>
</dbReference>
<dbReference type="InterPro" id="IPR050266">
    <property type="entry name" value="AB_hydrolase_sf"/>
</dbReference>
<dbReference type="Proteomes" id="UP001209076">
    <property type="component" value="Unassembled WGS sequence"/>
</dbReference>
<proteinExistence type="inferred from homology"/>
<feature type="domain" description="AB hydrolase-1" evidence="3">
    <location>
        <begin position="24"/>
        <end position="134"/>
    </location>
</feature>
<dbReference type="Gene3D" id="3.40.50.1820">
    <property type="entry name" value="alpha/beta hydrolase"/>
    <property type="match status" value="1"/>
</dbReference>
<gene>
    <name evidence="4" type="ORF">N7603_05020</name>
</gene>
<dbReference type="InterPro" id="IPR029058">
    <property type="entry name" value="AB_hydrolase_fold"/>
</dbReference>
<evidence type="ECO:0000313" key="4">
    <source>
        <dbReference type="EMBL" id="MCU0105013.1"/>
    </source>
</evidence>
<dbReference type="RefSeq" id="WP_262096276.1">
    <property type="nucleotide sequence ID" value="NZ_JAOEGN010000007.1"/>
</dbReference>
<keyword evidence="5" id="KW-1185">Reference proteome</keyword>
<reference evidence="5" key="1">
    <citation type="submission" date="2023-07" db="EMBL/GenBank/DDBJ databases">
        <title>Novel Mycoplasma species identified in domestic and wild animals.</title>
        <authorList>
            <person name="Volokhov D.V."/>
            <person name="Furtak V.A."/>
            <person name="Zagorodnyaya T.A."/>
        </authorList>
    </citation>
    <scope>NUCLEOTIDE SEQUENCE [LARGE SCALE GENOMIC DNA]</scope>
    <source>
        <strain evidence="5">92-19</strain>
    </source>
</reference>
<evidence type="ECO:0000259" key="3">
    <source>
        <dbReference type="Pfam" id="PF00561"/>
    </source>
</evidence>
<sequence>MKDFTIRFKDCSIYYEMHENKTKPTLVFLHGYTSDLTIFETVTVTFKKDYQLLLIDLPGHGRSGVSKSVSIKDMPEIIKSIFDYQDIPSAYFIGIDLGSLSAQAFGHLYPNQLQSLVSIGSYSIYHDSFNKINREHRWTRFGLALRFLFNFKGYLSHFAKEAAISDSGIHKFEVSQKLFKKKGIQTFKGIDRFMNFGQPMKAYPIYVVCGEFEEEVIKDASLQFEQKVPNAILEGFNKSKHVVFLDQPRIFIEHVQTFFKTHA</sequence>
<organism evidence="4 5">
    <name type="scientific">Paracholeplasma vituli</name>
    <dbReference type="NCBI Taxonomy" id="69473"/>
    <lineage>
        <taxon>Bacteria</taxon>
        <taxon>Bacillati</taxon>
        <taxon>Mycoplasmatota</taxon>
        <taxon>Mollicutes</taxon>
        <taxon>Acholeplasmatales</taxon>
        <taxon>Acholeplasmataceae</taxon>
        <taxon>Paracholeplasma</taxon>
    </lineage>
</organism>
<dbReference type="PANTHER" id="PTHR43798">
    <property type="entry name" value="MONOACYLGLYCEROL LIPASE"/>
    <property type="match status" value="1"/>
</dbReference>
<evidence type="ECO:0000256" key="1">
    <source>
        <dbReference type="ARBA" id="ARBA00006989"/>
    </source>
</evidence>
<evidence type="ECO:0000313" key="5">
    <source>
        <dbReference type="Proteomes" id="UP001209076"/>
    </source>
</evidence>
<name>A0ABT2PVN2_9MOLU</name>
<evidence type="ECO:0000256" key="2">
    <source>
        <dbReference type="ARBA" id="ARBA00022487"/>
    </source>
</evidence>
<dbReference type="GO" id="GO:0016787">
    <property type="term" value="F:hydrolase activity"/>
    <property type="evidence" value="ECO:0007669"/>
    <property type="project" value="UniProtKB-KW"/>
</dbReference>
<dbReference type="InterPro" id="IPR000073">
    <property type="entry name" value="AB_hydrolase_1"/>
</dbReference>
<comment type="similarity">
    <text evidence="1">Belongs to the lipase/esterase LIP3/BchO family.</text>
</comment>
<dbReference type="EMBL" id="JAOEGN010000007">
    <property type="protein sequence ID" value="MCU0105013.1"/>
    <property type="molecule type" value="Genomic_DNA"/>
</dbReference>
<accession>A0ABT2PVN2</accession>
<comment type="caution">
    <text evidence="4">The sequence shown here is derived from an EMBL/GenBank/DDBJ whole genome shotgun (WGS) entry which is preliminary data.</text>
</comment>
<dbReference type="Pfam" id="PF00561">
    <property type="entry name" value="Abhydrolase_1"/>
    <property type="match status" value="1"/>
</dbReference>
<keyword evidence="4" id="KW-0378">Hydrolase</keyword>
<keyword evidence="2" id="KW-0719">Serine esterase</keyword>